<evidence type="ECO:0000313" key="2">
    <source>
        <dbReference type="EMBL" id="KAF2995890.1"/>
    </source>
</evidence>
<sequence length="551" mass="61232">MASDTQRQFQTQATPAGTPTPQIDTDMSALSNALEDLGKLRLRAETTEGKASLTISPTEAKQCLEAFFMMMDTLVIPGIFASAMDLDLLRSLPDIISSPYVRLDPGIHVIYYAALHYGLHQTRDPGHAMTQAAYLKLLQHVPAWLESATETDMDGYTAALSAWIAVNNLDYQLSWKFHLKACYNLRSKGIDAMDVTPAHTYEEEARRDSTRYLYWHVLSTDCLFRLFLGKPTTLKWTPQNVRPPSIMTPQNMYPRPTQVMLSCVWTNYTAKAASLINWIDNVSHQDQSCSVSTKTDECCKELEALIADWKMEALLTDTAVKFTTRCLVADHIMNIHALIVGLKRVANRIDGVNGIDAMTLRSARKVVHTLLDFEREGNSEMGNKEGPSTCFVHFILFYPFCAIFTLYEHIIASPDPSLAEPDLQQLEQVAAAMEHSSRTIRVELKPFAKTIKALNKVARTVQDGRRRSVSGGGSTRSCGILNAGSPDSAVQQARTQDAGVAAVVPDLDLSAFSDAWPDFPMTLDGDPDPLGFVRALESDFVGRNWNGELWD</sequence>
<proteinExistence type="predicted"/>
<evidence type="ECO:0008006" key="4">
    <source>
        <dbReference type="Google" id="ProtNLM"/>
    </source>
</evidence>
<reference evidence="2" key="1">
    <citation type="submission" date="2019-04" db="EMBL/GenBank/DDBJ databases">
        <title>Sequencing of skin fungus with MAO and IRED activity.</title>
        <authorList>
            <person name="Marsaioli A.J."/>
            <person name="Bonatto J.M.C."/>
            <person name="Reis Junior O."/>
        </authorList>
    </citation>
    <scope>NUCLEOTIDE SEQUENCE</scope>
    <source>
        <strain evidence="2">30M1</strain>
    </source>
</reference>
<gene>
    <name evidence="2" type="ORF">E8E13_004608</name>
</gene>
<organism evidence="2 3">
    <name type="scientific">Curvularia kusanoi</name>
    <name type="common">Cochliobolus kusanoi</name>
    <dbReference type="NCBI Taxonomy" id="90978"/>
    <lineage>
        <taxon>Eukaryota</taxon>
        <taxon>Fungi</taxon>
        <taxon>Dikarya</taxon>
        <taxon>Ascomycota</taxon>
        <taxon>Pezizomycotina</taxon>
        <taxon>Dothideomycetes</taxon>
        <taxon>Pleosporomycetidae</taxon>
        <taxon>Pleosporales</taxon>
        <taxon>Pleosporineae</taxon>
        <taxon>Pleosporaceae</taxon>
        <taxon>Curvularia</taxon>
    </lineage>
</organism>
<protein>
    <recommendedName>
        <fullName evidence="4">Transcription factor domain-containing protein</fullName>
    </recommendedName>
</protein>
<dbReference type="OrthoDB" id="39175at2759"/>
<comment type="caution">
    <text evidence="2">The sequence shown here is derived from an EMBL/GenBank/DDBJ whole genome shotgun (WGS) entry which is preliminary data.</text>
</comment>
<accession>A0A9P4T6C7</accession>
<name>A0A9P4T6C7_CURKU</name>
<evidence type="ECO:0000256" key="1">
    <source>
        <dbReference type="SAM" id="MobiDB-lite"/>
    </source>
</evidence>
<feature type="compositionally biased region" description="Low complexity" evidence="1">
    <location>
        <begin position="8"/>
        <end position="22"/>
    </location>
</feature>
<dbReference type="EMBL" id="SWKU01000030">
    <property type="protein sequence ID" value="KAF2995890.1"/>
    <property type="molecule type" value="Genomic_DNA"/>
</dbReference>
<evidence type="ECO:0000313" key="3">
    <source>
        <dbReference type="Proteomes" id="UP000801428"/>
    </source>
</evidence>
<keyword evidence="3" id="KW-1185">Reference proteome</keyword>
<dbReference type="AlphaFoldDB" id="A0A9P4T6C7"/>
<dbReference type="Proteomes" id="UP000801428">
    <property type="component" value="Unassembled WGS sequence"/>
</dbReference>
<feature type="region of interest" description="Disordered" evidence="1">
    <location>
        <begin position="1"/>
        <end position="23"/>
    </location>
</feature>
<dbReference type="CDD" id="cd12148">
    <property type="entry name" value="fungal_TF_MHR"/>
    <property type="match status" value="1"/>
</dbReference>